<name>A0ACC1DKV1_9NEOP</name>
<proteinExistence type="predicted"/>
<comment type="caution">
    <text evidence="1">The sequence shown here is derived from an EMBL/GenBank/DDBJ whole genome shotgun (WGS) entry which is preliminary data.</text>
</comment>
<dbReference type="EMBL" id="CM034387">
    <property type="protein sequence ID" value="KAJ0184156.1"/>
    <property type="molecule type" value="Genomic_DNA"/>
</dbReference>
<protein>
    <submittedName>
        <fullName evidence="1">Uncharacterized protein</fullName>
    </submittedName>
</protein>
<keyword evidence="2" id="KW-1185">Reference proteome</keyword>
<accession>A0ACC1DKV1</accession>
<evidence type="ECO:0000313" key="1">
    <source>
        <dbReference type="EMBL" id="KAJ0184156.1"/>
    </source>
</evidence>
<gene>
    <name evidence="1" type="ORF">K1T71_000579</name>
</gene>
<reference evidence="1 2" key="1">
    <citation type="journal article" date="2021" name="Front. Genet.">
        <title>Chromosome-Level Genome Assembly Reveals Significant Gene Expansion in the Toll and IMD Signaling Pathways of Dendrolimus kikuchii.</title>
        <authorList>
            <person name="Zhou J."/>
            <person name="Wu P."/>
            <person name="Xiong Z."/>
            <person name="Liu N."/>
            <person name="Zhao N."/>
            <person name="Ji M."/>
            <person name="Qiu Y."/>
            <person name="Yang B."/>
        </authorList>
    </citation>
    <scope>NUCLEOTIDE SEQUENCE [LARGE SCALE GENOMIC DNA]</scope>
    <source>
        <strain evidence="1">Ann1</strain>
    </source>
</reference>
<organism evidence="1 2">
    <name type="scientific">Dendrolimus kikuchii</name>
    <dbReference type="NCBI Taxonomy" id="765133"/>
    <lineage>
        <taxon>Eukaryota</taxon>
        <taxon>Metazoa</taxon>
        <taxon>Ecdysozoa</taxon>
        <taxon>Arthropoda</taxon>
        <taxon>Hexapoda</taxon>
        <taxon>Insecta</taxon>
        <taxon>Pterygota</taxon>
        <taxon>Neoptera</taxon>
        <taxon>Endopterygota</taxon>
        <taxon>Lepidoptera</taxon>
        <taxon>Glossata</taxon>
        <taxon>Ditrysia</taxon>
        <taxon>Bombycoidea</taxon>
        <taxon>Lasiocampidae</taxon>
        <taxon>Dendrolimus</taxon>
    </lineage>
</organism>
<sequence>MLFGIIVFILGSLAQSDTTRPRAVNVALETIMEFKNRDQSDIHFIDKVQNFLSKVKKTLNKNRPGRRYLLEEKLTFTDFLRQVLEILVRCRDEDLEDILAVFNDEIRKYHYKGCKFYELFHENEGMRRSLGEVLDNMKNIEVNKAKTGFKGFIDRLSKSKQTTQTADFHNYVNSLYANKDKFFKKFINSFNQVLGRSRRTNMDLVRIIRECLRSIIFDHYSNLNVNARRELQVKIQALWKDIASNMNEKEWDFTYDNGDKELYIRESVNKKFNDDIMKNNYKDSERERNVRGQGSTDNRINEIYKHLINDTKTIKDIFWDKFSKINIKDNTLGSLKFNIKQNREDTEKLNKYNEKNTKNKTNAGYKLGFKWENDGRFINILSIDDPTNNVKNNNEKLKVNTNTKQDKKFTSKSKLVYKFKPLKDFKYDPVNLNKGNYPQNQYNNIPNKLLNSTQFNTPDNKTLSAKDVEIDDDKLSFLTKEKIIENNKKRKNKYKKSKPKKISSKYKFIKTTKGIVEEYSKEKSKSLNGESDVKSSYSFQNDNKFTISNHLDEILRTPKSDSEFTTKTKYKYNEASKNKKIARVTNDLKHIQNVINNEKYKTKLKDGESVLIIAADENEDINNLFKQKHKHKRMKFKTLTRDKVVKDNNKKLKQQYTKTIATTAMIPVSEEKELKISPSVLRKGIKSTVKEYKSHKDAASVTSDSTEEIAIQTTKTKFKKPITKDAESYSGSVSKDSAMDEETVNKYVKLTKKKHNKDNYIYLKAKKALRHNHKAKNHRMKDIYLNNNKRHHRKGLKEKPFKLKITGINQFFTDIITTHVYRPHRYKQHKHQSQSVGHNIHYHNMKNDAPRPKLRRQDKNYKINRDQSRYRDYRKSNDDVKLDTATKGSTIKQDHLNVAAKNVTNVNDTFEDISADRHVYTNEYEYVTLDYWKGTDAVDSAKPTENDIGTKIKPSPSNSIKTTIKIRNKLKRNGTTSLQKRYTTITDNIHQSVIPTNDSTKRNNNQGMANDNNTSNNVISATYISEVTIIPNIKEEQTIPYTTDILNDKQIDFRASNNTVTPNKNITKSPILAVNKTEIKPPTLIYGAFGSIERDYIKNQTLPNEISTTQNNSKIISNSTEENLIKSVTSEKNFQNITSKEINIEANKTRRFVKNMDVATDNKKINKHIKISEMATPRLDNRVKSKSFAHQIANIFLNNSNTIEVDDNDKLKNIQSIMAKDMEAIFVPSTTTTVASTTVTDAFDVMEDALDMY</sequence>
<dbReference type="Proteomes" id="UP000824533">
    <property type="component" value="Linkage Group LG01"/>
</dbReference>
<evidence type="ECO:0000313" key="2">
    <source>
        <dbReference type="Proteomes" id="UP000824533"/>
    </source>
</evidence>